<dbReference type="SMART" id="SM00490">
    <property type="entry name" value="HELICc"/>
    <property type="match status" value="1"/>
</dbReference>
<dbReference type="GO" id="GO:0003676">
    <property type="term" value="F:nucleic acid binding"/>
    <property type="evidence" value="ECO:0007669"/>
    <property type="project" value="InterPro"/>
</dbReference>
<dbReference type="InterPro" id="IPR014001">
    <property type="entry name" value="Helicase_ATP-bd"/>
</dbReference>
<feature type="domain" description="Helicase ATP-binding" evidence="9">
    <location>
        <begin position="36"/>
        <end position="207"/>
    </location>
</feature>
<dbReference type="PANTHER" id="PTHR47959">
    <property type="entry name" value="ATP-DEPENDENT RNA HELICASE RHLE-RELATED"/>
    <property type="match status" value="1"/>
</dbReference>
<feature type="region of interest" description="Disordered" evidence="8">
    <location>
        <begin position="380"/>
        <end position="419"/>
    </location>
</feature>
<keyword evidence="3 7" id="KW-0347">Helicase</keyword>
<dbReference type="InterPro" id="IPR050079">
    <property type="entry name" value="DEAD_box_RNA_helicase"/>
</dbReference>
<evidence type="ECO:0000256" key="6">
    <source>
        <dbReference type="PROSITE-ProRule" id="PRU00552"/>
    </source>
</evidence>
<comment type="caution">
    <text evidence="12">The sequence shown here is derived from an EMBL/GenBank/DDBJ whole genome shotgun (WGS) entry which is preliminary data.</text>
</comment>
<feature type="short sequence motif" description="Q motif" evidence="6">
    <location>
        <begin position="5"/>
        <end position="33"/>
    </location>
</feature>
<evidence type="ECO:0000256" key="7">
    <source>
        <dbReference type="RuleBase" id="RU000492"/>
    </source>
</evidence>
<dbReference type="Pfam" id="PF00271">
    <property type="entry name" value="Helicase_C"/>
    <property type="match status" value="1"/>
</dbReference>
<dbReference type="GO" id="GO:0005524">
    <property type="term" value="F:ATP binding"/>
    <property type="evidence" value="ECO:0007669"/>
    <property type="project" value="UniProtKB-KW"/>
</dbReference>
<dbReference type="PROSITE" id="PS51192">
    <property type="entry name" value="HELICASE_ATP_BIND_1"/>
    <property type="match status" value="1"/>
</dbReference>
<evidence type="ECO:0000256" key="3">
    <source>
        <dbReference type="ARBA" id="ARBA00022806"/>
    </source>
</evidence>
<feature type="domain" description="DEAD-box RNA helicase Q" evidence="11">
    <location>
        <begin position="5"/>
        <end position="33"/>
    </location>
</feature>
<dbReference type="Proteomes" id="UP001319200">
    <property type="component" value="Unassembled WGS sequence"/>
</dbReference>
<dbReference type="Gene3D" id="3.40.50.300">
    <property type="entry name" value="P-loop containing nucleotide triphosphate hydrolases"/>
    <property type="match status" value="2"/>
</dbReference>
<dbReference type="InterPro" id="IPR014014">
    <property type="entry name" value="RNA_helicase_DEAD_Q_motif"/>
</dbReference>
<dbReference type="PROSITE" id="PS51194">
    <property type="entry name" value="HELICASE_CTER"/>
    <property type="match status" value="1"/>
</dbReference>
<feature type="compositionally biased region" description="Basic and acidic residues" evidence="8">
    <location>
        <begin position="390"/>
        <end position="419"/>
    </location>
</feature>
<dbReference type="RefSeq" id="WP_254168046.1">
    <property type="nucleotide sequence ID" value="NZ_JAHESF010000030.1"/>
</dbReference>
<comment type="similarity">
    <text evidence="5 7">Belongs to the DEAD box helicase family.</text>
</comment>
<dbReference type="GO" id="GO:0005829">
    <property type="term" value="C:cytosol"/>
    <property type="evidence" value="ECO:0007669"/>
    <property type="project" value="TreeGrafter"/>
</dbReference>
<name>A0AAP2DQT0_9BACT</name>
<keyword evidence="13" id="KW-1185">Reference proteome</keyword>
<dbReference type="InterPro" id="IPR011545">
    <property type="entry name" value="DEAD/DEAH_box_helicase_dom"/>
</dbReference>
<evidence type="ECO:0000313" key="13">
    <source>
        <dbReference type="Proteomes" id="UP001319200"/>
    </source>
</evidence>
<evidence type="ECO:0000313" key="12">
    <source>
        <dbReference type="EMBL" id="MBT1699844.1"/>
    </source>
</evidence>
<keyword evidence="1 7" id="KW-0547">Nucleotide-binding</keyword>
<dbReference type="AlphaFoldDB" id="A0AAP2DQT0"/>
<dbReference type="Pfam" id="PF00270">
    <property type="entry name" value="DEAD"/>
    <property type="match status" value="1"/>
</dbReference>
<dbReference type="PROSITE" id="PS51195">
    <property type="entry name" value="Q_MOTIF"/>
    <property type="match status" value="1"/>
</dbReference>
<feature type="domain" description="Helicase C-terminal" evidence="10">
    <location>
        <begin position="234"/>
        <end position="382"/>
    </location>
</feature>
<dbReference type="SMART" id="SM00487">
    <property type="entry name" value="DEXDc"/>
    <property type="match status" value="1"/>
</dbReference>
<organism evidence="12 13">
    <name type="scientific">Chryseosolibacter histidini</name>
    <dbReference type="NCBI Taxonomy" id="2782349"/>
    <lineage>
        <taxon>Bacteria</taxon>
        <taxon>Pseudomonadati</taxon>
        <taxon>Bacteroidota</taxon>
        <taxon>Cytophagia</taxon>
        <taxon>Cytophagales</taxon>
        <taxon>Chryseotaleaceae</taxon>
        <taxon>Chryseosolibacter</taxon>
    </lineage>
</organism>
<dbReference type="PROSITE" id="PS00039">
    <property type="entry name" value="DEAD_ATP_HELICASE"/>
    <property type="match status" value="1"/>
</dbReference>
<dbReference type="CDD" id="cd18787">
    <property type="entry name" value="SF2_C_DEAD"/>
    <property type="match status" value="1"/>
</dbReference>
<dbReference type="GO" id="GO:0016787">
    <property type="term" value="F:hydrolase activity"/>
    <property type="evidence" value="ECO:0007669"/>
    <property type="project" value="UniProtKB-KW"/>
</dbReference>
<dbReference type="CDD" id="cd00268">
    <property type="entry name" value="DEADc"/>
    <property type="match status" value="1"/>
</dbReference>
<evidence type="ECO:0000256" key="5">
    <source>
        <dbReference type="ARBA" id="ARBA00038437"/>
    </source>
</evidence>
<proteinExistence type="inferred from homology"/>
<dbReference type="InterPro" id="IPR000629">
    <property type="entry name" value="RNA-helicase_DEAD-box_CS"/>
</dbReference>
<evidence type="ECO:0000256" key="4">
    <source>
        <dbReference type="ARBA" id="ARBA00022840"/>
    </source>
</evidence>
<evidence type="ECO:0000256" key="1">
    <source>
        <dbReference type="ARBA" id="ARBA00022741"/>
    </source>
</evidence>
<keyword evidence="2 7" id="KW-0378">Hydrolase</keyword>
<protein>
    <submittedName>
        <fullName evidence="12">DEAD/DEAH box helicase</fullName>
    </submittedName>
</protein>
<dbReference type="EMBL" id="JAHESF010000030">
    <property type="protein sequence ID" value="MBT1699844.1"/>
    <property type="molecule type" value="Genomic_DNA"/>
</dbReference>
<keyword evidence="4 7" id="KW-0067">ATP-binding</keyword>
<dbReference type="InterPro" id="IPR027417">
    <property type="entry name" value="P-loop_NTPase"/>
</dbReference>
<dbReference type="InterPro" id="IPR044742">
    <property type="entry name" value="DEAD/DEAH_RhlB"/>
</dbReference>
<dbReference type="InterPro" id="IPR001650">
    <property type="entry name" value="Helicase_C-like"/>
</dbReference>
<reference evidence="12 13" key="1">
    <citation type="submission" date="2021-05" db="EMBL/GenBank/DDBJ databases">
        <title>A Polyphasic approach of four new species of the genus Ohtaekwangia: Ohtaekwangia histidinii sp. nov., Ohtaekwangia cretensis sp. nov., Ohtaekwangia indiensis sp. nov., Ohtaekwangia reichenbachii sp. nov. from diverse environment.</title>
        <authorList>
            <person name="Octaviana S."/>
        </authorList>
    </citation>
    <scope>NUCLEOTIDE SEQUENCE [LARGE SCALE GENOMIC DNA]</scope>
    <source>
        <strain evidence="12 13">PWU4</strain>
    </source>
</reference>
<evidence type="ECO:0000256" key="8">
    <source>
        <dbReference type="SAM" id="MobiDB-lite"/>
    </source>
</evidence>
<sequence length="419" mass="47520">MSAIPSFENFNLNRQLLNAVADAGFSTPTEIQQKAIPLILGGQEVIGIAQTGTGKTAAYLLPVLMKVKYAQGTDPRVLILAPTKELTLQIADHARQLTKYTDLRVLPIYGGIGPKAQTEAISQGVDILIATPGRFMEIYLKGDLPTKLIKTLVLDEADRMMDMGFMPQLRKIFEVIPGKRQNLLFSATFSERIERLSLEFLEFPVKIEVTPQATTASQVEQELYLVPNLKTKINFLEYLLKQEEFNRVMIFTRTKEVADNVFKYLERKGLGPVRVIHSNKGQNSRINAVNEFKEGDLKVLVSTDVTARGIDVTKVSHVINFDVPILYEDYVHRIGRTGRAFQEGKAITFVTKAEAYHIEKIEKLIREKIPVKQMPREVEIAETPFEEAQEMAREIDRQKRKEDPEFKGAFHERKNSSQK</sequence>
<evidence type="ECO:0000259" key="10">
    <source>
        <dbReference type="PROSITE" id="PS51194"/>
    </source>
</evidence>
<evidence type="ECO:0000256" key="2">
    <source>
        <dbReference type="ARBA" id="ARBA00022801"/>
    </source>
</evidence>
<gene>
    <name evidence="12" type="ORF">KK083_23355</name>
</gene>
<accession>A0AAP2DQT0</accession>
<dbReference type="PANTHER" id="PTHR47959:SF13">
    <property type="entry name" value="ATP-DEPENDENT RNA HELICASE RHLE"/>
    <property type="match status" value="1"/>
</dbReference>
<evidence type="ECO:0000259" key="11">
    <source>
        <dbReference type="PROSITE" id="PS51195"/>
    </source>
</evidence>
<dbReference type="GO" id="GO:0003724">
    <property type="term" value="F:RNA helicase activity"/>
    <property type="evidence" value="ECO:0007669"/>
    <property type="project" value="InterPro"/>
</dbReference>
<evidence type="ECO:0000259" key="9">
    <source>
        <dbReference type="PROSITE" id="PS51192"/>
    </source>
</evidence>
<dbReference type="SUPFAM" id="SSF52540">
    <property type="entry name" value="P-loop containing nucleoside triphosphate hydrolases"/>
    <property type="match status" value="1"/>
</dbReference>